<dbReference type="EMBL" id="JACMSC010000015">
    <property type="protein sequence ID" value="KAG6486615.1"/>
    <property type="molecule type" value="Genomic_DNA"/>
</dbReference>
<feature type="region of interest" description="Disordered" evidence="1">
    <location>
        <begin position="1"/>
        <end position="40"/>
    </location>
</feature>
<feature type="compositionally biased region" description="Basic and acidic residues" evidence="1">
    <location>
        <begin position="1"/>
        <end position="14"/>
    </location>
</feature>
<feature type="transmembrane region" description="Helical" evidence="2">
    <location>
        <begin position="241"/>
        <end position="265"/>
    </location>
</feature>
<name>A0A8J5FG20_ZINOF</name>
<evidence type="ECO:0000256" key="1">
    <source>
        <dbReference type="SAM" id="MobiDB-lite"/>
    </source>
</evidence>
<reference evidence="3 4" key="1">
    <citation type="submission" date="2020-08" db="EMBL/GenBank/DDBJ databases">
        <title>Plant Genome Project.</title>
        <authorList>
            <person name="Zhang R.-G."/>
        </authorList>
    </citation>
    <scope>NUCLEOTIDE SEQUENCE [LARGE SCALE GENOMIC DNA]</scope>
    <source>
        <tissue evidence="3">Rhizome</tissue>
    </source>
</reference>
<dbReference type="Proteomes" id="UP000734854">
    <property type="component" value="Unassembled WGS sequence"/>
</dbReference>
<organism evidence="3 4">
    <name type="scientific">Zingiber officinale</name>
    <name type="common">Ginger</name>
    <name type="synonym">Amomum zingiber</name>
    <dbReference type="NCBI Taxonomy" id="94328"/>
    <lineage>
        <taxon>Eukaryota</taxon>
        <taxon>Viridiplantae</taxon>
        <taxon>Streptophyta</taxon>
        <taxon>Embryophyta</taxon>
        <taxon>Tracheophyta</taxon>
        <taxon>Spermatophyta</taxon>
        <taxon>Magnoliopsida</taxon>
        <taxon>Liliopsida</taxon>
        <taxon>Zingiberales</taxon>
        <taxon>Zingiberaceae</taxon>
        <taxon>Zingiber</taxon>
    </lineage>
</organism>
<feature type="transmembrane region" description="Helical" evidence="2">
    <location>
        <begin position="327"/>
        <end position="354"/>
    </location>
</feature>
<evidence type="ECO:0000256" key="2">
    <source>
        <dbReference type="SAM" id="Phobius"/>
    </source>
</evidence>
<comment type="caution">
    <text evidence="3">The sequence shown here is derived from an EMBL/GenBank/DDBJ whole genome shotgun (WGS) entry which is preliminary data.</text>
</comment>
<keyword evidence="2" id="KW-1133">Transmembrane helix</keyword>
<dbReference type="AlphaFoldDB" id="A0A8J5FG20"/>
<evidence type="ECO:0000313" key="3">
    <source>
        <dbReference type="EMBL" id="KAG6486615.1"/>
    </source>
</evidence>
<evidence type="ECO:0000313" key="4">
    <source>
        <dbReference type="Proteomes" id="UP000734854"/>
    </source>
</evidence>
<dbReference type="SUPFAM" id="SSF103473">
    <property type="entry name" value="MFS general substrate transporter"/>
    <property type="match status" value="1"/>
</dbReference>
<sequence>MAETPSAHDGRDESTATPRSNMLAELIVEEDESKSSEMQRPPAKAAAENVLAVVPADAPHPPAALELAVWHLFSFSSYFVQAFLLPVLFPLMITQRAWPASTALPSSPGFTERGVRCSQTEMFLYQRIVSHSIVIGDSEFSPLQWTTISWAAGIAVAVPVFTFIAHHLDHGDHQPVILIGTIVGGALCCLLTGFFNTNWLFPVFIAVIAFSSVVGSAAHVRHLALMVRGLRIGTTRRSPHVGSFLSSHGTAVGSLGAAVIAAFTYHMLRRTDQLTSLWVVFIFSGLQWLTGVAHAALSIRPGASLLSAPTYLEKSAHVLAVFKYPHAVAALAASFFSSFACMCIFAGGTLYIIGDLCIRPLIFLFLWLIYFTFPLVALPLLHPLQLSIRADSVRMQLLGFFMAALTSGLAFYFKDQNWAHANIIVVGLLQSAANGVLHASEKALLVDCSPSGKEGAFAMWLAWLCAAGECVGFAVGTSSPGNIKPTFAAAFLAAFVGVFLLIFGNVSSVQGMAETGHVSEEVGKGERPAGLTAAKLAQGAEGRGLVSV</sequence>
<dbReference type="InterPro" id="IPR036259">
    <property type="entry name" value="MFS_trans_sf"/>
</dbReference>
<protein>
    <submittedName>
        <fullName evidence="3">Uncharacterized protein</fullName>
    </submittedName>
</protein>
<dbReference type="PANTHER" id="PTHR37891:SF1">
    <property type="entry name" value="OS06G0113900 PROTEIN"/>
    <property type="match status" value="1"/>
</dbReference>
<feature type="transmembrane region" description="Helical" evidence="2">
    <location>
        <begin position="277"/>
        <end position="297"/>
    </location>
</feature>
<dbReference type="PANTHER" id="PTHR37891">
    <property type="entry name" value="OS06G0113900 PROTEIN"/>
    <property type="match status" value="1"/>
</dbReference>
<feature type="transmembrane region" description="Helical" evidence="2">
    <location>
        <begin position="360"/>
        <end position="381"/>
    </location>
</feature>
<keyword evidence="2" id="KW-0812">Transmembrane</keyword>
<feature type="transmembrane region" description="Helical" evidence="2">
    <location>
        <begin position="487"/>
        <end position="506"/>
    </location>
</feature>
<feature type="transmembrane region" description="Helical" evidence="2">
    <location>
        <begin position="78"/>
        <end position="98"/>
    </location>
</feature>
<feature type="transmembrane region" description="Helical" evidence="2">
    <location>
        <begin position="147"/>
        <end position="164"/>
    </location>
</feature>
<keyword evidence="4" id="KW-1185">Reference proteome</keyword>
<feature type="transmembrane region" description="Helical" evidence="2">
    <location>
        <begin position="457"/>
        <end position="475"/>
    </location>
</feature>
<proteinExistence type="predicted"/>
<gene>
    <name evidence="3" type="ORF">ZIOFF_055193</name>
</gene>
<keyword evidence="2" id="KW-0472">Membrane</keyword>
<feature type="transmembrane region" description="Helical" evidence="2">
    <location>
        <begin position="176"/>
        <end position="195"/>
    </location>
</feature>
<accession>A0A8J5FG20</accession>
<feature type="transmembrane region" description="Helical" evidence="2">
    <location>
        <begin position="201"/>
        <end position="220"/>
    </location>
</feature>
<feature type="transmembrane region" description="Helical" evidence="2">
    <location>
        <begin position="393"/>
        <end position="413"/>
    </location>
</feature>